<evidence type="ECO:0000313" key="3">
    <source>
        <dbReference type="Proteomes" id="UP000007797"/>
    </source>
</evidence>
<organism evidence="2 3">
    <name type="scientific">Cavenderia fasciculata</name>
    <name type="common">Slime mold</name>
    <name type="synonym">Dictyostelium fasciculatum</name>
    <dbReference type="NCBI Taxonomy" id="261658"/>
    <lineage>
        <taxon>Eukaryota</taxon>
        <taxon>Amoebozoa</taxon>
        <taxon>Evosea</taxon>
        <taxon>Eumycetozoa</taxon>
        <taxon>Dictyostelia</taxon>
        <taxon>Acytosteliales</taxon>
        <taxon>Cavenderiaceae</taxon>
        <taxon>Cavenderia</taxon>
    </lineage>
</organism>
<feature type="chain" id="PRO_5003320454" description="F-box domain-containing protein" evidence="1">
    <location>
        <begin position="22"/>
        <end position="174"/>
    </location>
</feature>
<sequence>MTTLLSLSNLLLLHIITDIEDNVDIICLLLTCKKLYSQNSSENSVSGHQVMIPKCYRPDDYPTWIQDRITAGPKKIVDKSRTIITTALMNDFEPLSIDSLYKIPSIETLFINNQQRETVVDLSSISRLPNLQRLEVCSRWFKIGGQNTSLNSLKLYRSVKYSLSDLALTNRWKS</sequence>
<keyword evidence="1" id="KW-0732">Signal</keyword>
<reference evidence="3" key="1">
    <citation type="journal article" date="2011" name="Genome Res.">
        <title>Phylogeny-wide analysis of social amoeba genomes highlights ancient origins for complex intercellular communication.</title>
        <authorList>
            <person name="Heidel A.J."/>
            <person name="Lawal H.M."/>
            <person name="Felder M."/>
            <person name="Schilde C."/>
            <person name="Helps N.R."/>
            <person name="Tunggal B."/>
            <person name="Rivero F."/>
            <person name="John U."/>
            <person name="Schleicher M."/>
            <person name="Eichinger L."/>
            <person name="Platzer M."/>
            <person name="Noegel A.A."/>
            <person name="Schaap P."/>
            <person name="Gloeckner G."/>
        </authorList>
    </citation>
    <scope>NUCLEOTIDE SEQUENCE [LARGE SCALE GENOMIC DNA]</scope>
    <source>
        <strain evidence="3">SH3</strain>
    </source>
</reference>
<dbReference type="EMBL" id="GL883016">
    <property type="protein sequence ID" value="EGG19152.1"/>
    <property type="molecule type" value="Genomic_DNA"/>
</dbReference>
<dbReference type="RefSeq" id="XP_004366785.1">
    <property type="nucleotide sequence ID" value="XM_004366728.1"/>
</dbReference>
<name>F4PZC3_CACFS</name>
<keyword evidence="3" id="KW-1185">Reference proteome</keyword>
<dbReference type="KEGG" id="dfa:DFA_02399"/>
<evidence type="ECO:0000256" key="1">
    <source>
        <dbReference type="SAM" id="SignalP"/>
    </source>
</evidence>
<feature type="signal peptide" evidence="1">
    <location>
        <begin position="1"/>
        <end position="21"/>
    </location>
</feature>
<evidence type="ECO:0008006" key="4">
    <source>
        <dbReference type="Google" id="ProtNLM"/>
    </source>
</evidence>
<proteinExistence type="predicted"/>
<dbReference type="AlphaFoldDB" id="F4PZC3"/>
<evidence type="ECO:0000313" key="2">
    <source>
        <dbReference type="EMBL" id="EGG19152.1"/>
    </source>
</evidence>
<accession>F4PZC3</accession>
<protein>
    <recommendedName>
        <fullName evidence="4">F-box domain-containing protein</fullName>
    </recommendedName>
</protein>
<dbReference type="Proteomes" id="UP000007797">
    <property type="component" value="Unassembled WGS sequence"/>
</dbReference>
<dbReference type="GeneID" id="14871087"/>
<gene>
    <name evidence="2" type="ORF">DFA_02399</name>
</gene>